<dbReference type="Proteomes" id="UP000247696">
    <property type="component" value="Chromosome"/>
</dbReference>
<feature type="transmembrane region" description="Helical" evidence="8">
    <location>
        <begin position="135"/>
        <end position="155"/>
    </location>
</feature>
<evidence type="ECO:0000256" key="8">
    <source>
        <dbReference type="SAM" id="Phobius"/>
    </source>
</evidence>
<dbReference type="GO" id="GO:0022857">
    <property type="term" value="F:transmembrane transporter activity"/>
    <property type="evidence" value="ECO:0007669"/>
    <property type="project" value="InterPro"/>
</dbReference>
<comment type="subcellular location">
    <subcellularLocation>
        <location evidence="1">Cell membrane</location>
        <topology evidence="1">Multi-pass membrane protein</topology>
    </subcellularLocation>
</comment>
<sequence>MQETSVVAPPSGSRDRLCHDSNVRRIVIIAVLGVALIVCAVVSLAVGSSTIPLARVLELLRHPDDSNESYVVTGLRTTRTVTGIVVGLALAVAGAVMQAVTRNPIADPGLLGVNSGASLAIVLGASFGGATSVSAQFGLASAGALVAAALVYSVSAWGGGGASPVRLVLAGVAFSAAASGIIQGLLLLFPQTFNTFRFWDVGALTRTDFPMWLLIGPVVVGLVLVLAVSKGLSNIALGDDVATALGTRVALVRGVSLVALTLLCASATAAAGPISFVGLMVPLAAARAMGPVRSWIILCSAVAGPVLLLSADILGRILARPSEIQVGLLTAFVGSPVLLYMVFRLKGERA</sequence>
<gene>
    <name evidence="9" type="primary">fepD_3</name>
    <name evidence="9" type="ORF">Csp1_26970</name>
</gene>
<keyword evidence="5 8" id="KW-0812">Transmembrane</keyword>
<dbReference type="InterPro" id="IPR037294">
    <property type="entry name" value="ABC_BtuC-like"/>
</dbReference>
<feature type="transmembrane region" description="Helical" evidence="8">
    <location>
        <begin position="26"/>
        <end position="46"/>
    </location>
</feature>
<organism evidence="9 10">
    <name type="scientific">Corynebacterium provencense</name>
    <dbReference type="NCBI Taxonomy" id="1737425"/>
    <lineage>
        <taxon>Bacteria</taxon>
        <taxon>Bacillati</taxon>
        <taxon>Actinomycetota</taxon>
        <taxon>Actinomycetes</taxon>
        <taxon>Mycobacteriales</taxon>
        <taxon>Corynebacteriaceae</taxon>
        <taxon>Corynebacterium</taxon>
    </lineage>
</organism>
<accession>A0A2Z3YWV1</accession>
<evidence type="ECO:0000256" key="7">
    <source>
        <dbReference type="ARBA" id="ARBA00023136"/>
    </source>
</evidence>
<name>A0A2Z3YWV1_9CORY</name>
<dbReference type="KEGG" id="cpre:Csp1_26970"/>
<keyword evidence="10" id="KW-1185">Reference proteome</keyword>
<comment type="similarity">
    <text evidence="2">Belongs to the binding-protein-dependent transport system permease family. FecCD subfamily.</text>
</comment>
<evidence type="ECO:0000256" key="1">
    <source>
        <dbReference type="ARBA" id="ARBA00004651"/>
    </source>
</evidence>
<evidence type="ECO:0000256" key="5">
    <source>
        <dbReference type="ARBA" id="ARBA00022692"/>
    </source>
</evidence>
<feature type="transmembrane region" description="Helical" evidence="8">
    <location>
        <begin position="250"/>
        <end position="274"/>
    </location>
</feature>
<evidence type="ECO:0000256" key="6">
    <source>
        <dbReference type="ARBA" id="ARBA00022989"/>
    </source>
</evidence>
<protein>
    <submittedName>
        <fullName evidence="9">Ferric enterobactin transport system permease protein FepD</fullName>
    </submittedName>
</protein>
<keyword evidence="6 8" id="KW-1133">Transmembrane helix</keyword>
<dbReference type="EMBL" id="CP024988">
    <property type="protein sequence ID" value="AWT27440.1"/>
    <property type="molecule type" value="Genomic_DNA"/>
</dbReference>
<evidence type="ECO:0000256" key="2">
    <source>
        <dbReference type="ARBA" id="ARBA00007935"/>
    </source>
</evidence>
<dbReference type="GO" id="GO:0005886">
    <property type="term" value="C:plasma membrane"/>
    <property type="evidence" value="ECO:0007669"/>
    <property type="project" value="UniProtKB-SubCell"/>
</dbReference>
<keyword evidence="4" id="KW-1003">Cell membrane</keyword>
<dbReference type="PANTHER" id="PTHR30472">
    <property type="entry name" value="FERRIC ENTEROBACTIN TRANSPORT SYSTEM PERMEASE PROTEIN"/>
    <property type="match status" value="1"/>
</dbReference>
<evidence type="ECO:0000256" key="4">
    <source>
        <dbReference type="ARBA" id="ARBA00022475"/>
    </source>
</evidence>
<dbReference type="Gene3D" id="1.10.3470.10">
    <property type="entry name" value="ABC transporter involved in vitamin B12 uptake, BtuC"/>
    <property type="match status" value="1"/>
</dbReference>
<feature type="transmembrane region" description="Helical" evidence="8">
    <location>
        <begin position="80"/>
        <end position="97"/>
    </location>
</feature>
<dbReference type="AlphaFoldDB" id="A0A2Z3YWV1"/>
<evidence type="ECO:0000256" key="3">
    <source>
        <dbReference type="ARBA" id="ARBA00022448"/>
    </source>
</evidence>
<dbReference type="SUPFAM" id="SSF81345">
    <property type="entry name" value="ABC transporter involved in vitamin B12 uptake, BtuC"/>
    <property type="match status" value="1"/>
</dbReference>
<dbReference type="PANTHER" id="PTHR30472:SF1">
    <property type="entry name" value="FE(3+) DICITRATE TRANSPORT SYSTEM PERMEASE PROTEIN FECC-RELATED"/>
    <property type="match status" value="1"/>
</dbReference>
<dbReference type="GO" id="GO:0033214">
    <property type="term" value="P:siderophore-iron import into cell"/>
    <property type="evidence" value="ECO:0007669"/>
    <property type="project" value="TreeGrafter"/>
</dbReference>
<feature type="transmembrane region" description="Helical" evidence="8">
    <location>
        <begin position="167"/>
        <end position="189"/>
    </location>
</feature>
<evidence type="ECO:0000313" key="9">
    <source>
        <dbReference type="EMBL" id="AWT27440.1"/>
    </source>
</evidence>
<keyword evidence="3" id="KW-0813">Transport</keyword>
<dbReference type="InterPro" id="IPR000522">
    <property type="entry name" value="ABC_transptr_permease_BtuC"/>
</dbReference>
<dbReference type="CDD" id="cd06550">
    <property type="entry name" value="TM_ABC_iron-siderophores_like"/>
    <property type="match status" value="1"/>
</dbReference>
<dbReference type="RefSeq" id="WP_227871102.1">
    <property type="nucleotide sequence ID" value="NZ_CP024988.1"/>
</dbReference>
<feature type="transmembrane region" description="Helical" evidence="8">
    <location>
        <begin position="209"/>
        <end position="229"/>
    </location>
</feature>
<proteinExistence type="inferred from homology"/>
<feature type="transmembrane region" description="Helical" evidence="8">
    <location>
        <begin position="326"/>
        <end position="343"/>
    </location>
</feature>
<keyword evidence="7 8" id="KW-0472">Membrane</keyword>
<dbReference type="Pfam" id="PF01032">
    <property type="entry name" value="FecCD"/>
    <property type="match status" value="1"/>
</dbReference>
<feature type="transmembrane region" description="Helical" evidence="8">
    <location>
        <begin position="294"/>
        <end position="314"/>
    </location>
</feature>
<reference evidence="10" key="1">
    <citation type="submission" date="2017-11" db="EMBL/GenBank/DDBJ databases">
        <title>Otitis media/interna in a cat caused by the recently described species Corynebacterium provencense.</title>
        <authorList>
            <person name="Kittl S."/>
            <person name="Brodard I."/>
            <person name="Rychener L."/>
            <person name="Jores J."/>
            <person name="Roosje P."/>
            <person name="Gobeli Brawand S."/>
        </authorList>
    </citation>
    <scope>NUCLEOTIDE SEQUENCE [LARGE SCALE GENOMIC DNA]</scope>
    <source>
        <strain evidence="10">17KM38</strain>
    </source>
</reference>
<feature type="transmembrane region" description="Helical" evidence="8">
    <location>
        <begin position="109"/>
        <end position="129"/>
    </location>
</feature>
<evidence type="ECO:0000313" key="10">
    <source>
        <dbReference type="Proteomes" id="UP000247696"/>
    </source>
</evidence>